<reference evidence="2" key="2">
    <citation type="submission" date="2015-01" db="EMBL/GenBank/DDBJ databases">
        <title>Evolutionary Origins and Diversification of the Mycorrhizal Mutualists.</title>
        <authorList>
            <consortium name="DOE Joint Genome Institute"/>
            <consortium name="Mycorrhizal Genomics Consortium"/>
            <person name="Kohler A."/>
            <person name="Kuo A."/>
            <person name="Nagy L.G."/>
            <person name="Floudas D."/>
            <person name="Copeland A."/>
            <person name="Barry K.W."/>
            <person name="Cichocki N."/>
            <person name="Veneault-Fourrey C."/>
            <person name="LaButti K."/>
            <person name="Lindquist E.A."/>
            <person name="Lipzen A."/>
            <person name="Lundell T."/>
            <person name="Morin E."/>
            <person name="Murat C."/>
            <person name="Riley R."/>
            <person name="Ohm R."/>
            <person name="Sun H."/>
            <person name="Tunlid A."/>
            <person name="Henrissat B."/>
            <person name="Grigoriev I.V."/>
            <person name="Hibbett D.S."/>
            <person name="Martin F."/>
        </authorList>
    </citation>
    <scope>NUCLEOTIDE SEQUENCE [LARGE SCALE GENOMIC DNA]</scope>
    <source>
        <strain evidence="2">Zn</strain>
    </source>
</reference>
<dbReference type="EMBL" id="KN832883">
    <property type="protein sequence ID" value="KIM96777.1"/>
    <property type="molecule type" value="Genomic_DNA"/>
</dbReference>
<evidence type="ECO:0000313" key="1">
    <source>
        <dbReference type="EMBL" id="KIM96777.1"/>
    </source>
</evidence>
<evidence type="ECO:0000313" key="2">
    <source>
        <dbReference type="Proteomes" id="UP000054321"/>
    </source>
</evidence>
<gene>
    <name evidence="1" type="ORF">OIDMADRAFT_131620</name>
</gene>
<dbReference type="HOGENOM" id="CLU_2622645_0_0_1"/>
<protein>
    <recommendedName>
        <fullName evidence="3">DDE-1 domain-containing protein</fullName>
    </recommendedName>
</protein>
<name>A0A0C3D4C4_OIDMZ</name>
<dbReference type="Proteomes" id="UP000054321">
    <property type="component" value="Unassembled WGS sequence"/>
</dbReference>
<proteinExistence type="predicted"/>
<evidence type="ECO:0008006" key="3">
    <source>
        <dbReference type="Google" id="ProtNLM"/>
    </source>
</evidence>
<keyword evidence="2" id="KW-1185">Reference proteome</keyword>
<accession>A0A0C3D4C4</accession>
<organism evidence="1 2">
    <name type="scientific">Oidiodendron maius (strain Zn)</name>
    <dbReference type="NCBI Taxonomy" id="913774"/>
    <lineage>
        <taxon>Eukaryota</taxon>
        <taxon>Fungi</taxon>
        <taxon>Dikarya</taxon>
        <taxon>Ascomycota</taxon>
        <taxon>Pezizomycotina</taxon>
        <taxon>Leotiomycetes</taxon>
        <taxon>Leotiomycetes incertae sedis</taxon>
        <taxon>Myxotrichaceae</taxon>
        <taxon>Oidiodendron</taxon>
    </lineage>
</organism>
<dbReference type="AlphaFoldDB" id="A0A0C3D4C4"/>
<reference evidence="1 2" key="1">
    <citation type="submission" date="2014-04" db="EMBL/GenBank/DDBJ databases">
        <authorList>
            <consortium name="DOE Joint Genome Institute"/>
            <person name="Kuo A."/>
            <person name="Martino E."/>
            <person name="Perotto S."/>
            <person name="Kohler A."/>
            <person name="Nagy L.G."/>
            <person name="Floudas D."/>
            <person name="Copeland A."/>
            <person name="Barry K.W."/>
            <person name="Cichocki N."/>
            <person name="Veneault-Fourrey C."/>
            <person name="LaButti K."/>
            <person name="Lindquist E.A."/>
            <person name="Lipzen A."/>
            <person name="Lundell T."/>
            <person name="Morin E."/>
            <person name="Murat C."/>
            <person name="Sun H."/>
            <person name="Tunlid A."/>
            <person name="Henrissat B."/>
            <person name="Grigoriev I.V."/>
            <person name="Hibbett D.S."/>
            <person name="Martin F."/>
            <person name="Nordberg H.P."/>
            <person name="Cantor M.N."/>
            <person name="Hua S.X."/>
        </authorList>
    </citation>
    <scope>NUCLEOTIDE SEQUENCE [LARGE SCALE GENOMIC DNA]</scope>
    <source>
        <strain evidence="1 2">Zn</strain>
    </source>
</reference>
<sequence length="78" mass="9408">MDNYGSHETGEFIKLANKNYILLYPLLLHYSNFIQPCNVGLFRAYKYWQNKRLNEAVAQLDVEYYLRSFLKDLPWVQE</sequence>
<dbReference type="InParanoid" id="A0A0C3D4C4"/>